<keyword evidence="4" id="KW-1185">Reference proteome</keyword>
<evidence type="ECO:0000256" key="2">
    <source>
        <dbReference type="SAM" id="Phobius"/>
    </source>
</evidence>
<dbReference type="EMBL" id="CYYU01000005">
    <property type="protein sequence ID" value="CUN67368.1"/>
    <property type="molecule type" value="Genomic_DNA"/>
</dbReference>
<evidence type="ECO:0000313" key="4">
    <source>
        <dbReference type="Proteomes" id="UP000095546"/>
    </source>
</evidence>
<sequence length="426" mass="45946">MYGVLLIVVLIITGGAIAFIGDRLGSKVGKKKLSIFGLRPRHTSIIVTIFTGVCITTLTFGVMAAASQNVRTALFGMEKLNQKMKTTQASLNQATEDLQAAQQQQQEANDALDQSRKDVETLKAQQQELEAESQRLQEGNRLLELAKAELMQRNDALVAQNDQLGQQNSSLSSANTALQGQNSLLTGKNEELTGKNASLTADNKDLETRNQDLRNGLLTIREGDIVFRAGEVIASGVIRGNRPAAEVDKDLQSLAQLASRNVSSRLGRNVSDKDVWIYKPEYNSAVQAIASSPQDMVVRIVAAGNLVRGEEVRASLELYKNSIIYKDREFILARPIALKGAGSGGAEQAVMSFLKEVNAAASAKGILPDPIRGSIGVMDGAQFYEVVNAINGMHGTVVLSAYAKGDTDALGPLRLIIKEEQMPDQP</sequence>
<dbReference type="Pfam" id="PF11283">
    <property type="entry name" value="DUF3084"/>
    <property type="match status" value="1"/>
</dbReference>
<evidence type="ECO:0000313" key="3">
    <source>
        <dbReference type="EMBL" id="CUN67368.1"/>
    </source>
</evidence>
<feature type="transmembrane region" description="Helical" evidence="2">
    <location>
        <begin position="6"/>
        <end position="24"/>
    </location>
</feature>
<protein>
    <submittedName>
        <fullName evidence="3">Uncharacterized protein conserved in bacteria with the myosin-like domain</fullName>
    </submittedName>
</protein>
<reference evidence="3 4" key="1">
    <citation type="submission" date="2015-09" db="EMBL/GenBank/DDBJ databases">
        <authorList>
            <consortium name="Pathogen Informatics"/>
        </authorList>
    </citation>
    <scope>NUCLEOTIDE SEQUENCE [LARGE SCALE GENOMIC DNA]</scope>
    <source>
        <strain evidence="3 4">2789STDY5608828</strain>
    </source>
</reference>
<evidence type="ECO:0000256" key="1">
    <source>
        <dbReference type="SAM" id="MobiDB-lite"/>
    </source>
</evidence>
<dbReference type="RefSeq" id="WP_036375719.1">
    <property type="nucleotide sequence ID" value="NZ_CABIWZ010000005.1"/>
</dbReference>
<feature type="region of interest" description="Disordered" evidence="1">
    <location>
        <begin position="97"/>
        <end position="135"/>
    </location>
</feature>
<proteinExistence type="predicted"/>
<keyword evidence="2" id="KW-0812">Transmembrane</keyword>
<keyword evidence="2" id="KW-1133">Transmembrane helix</keyword>
<dbReference type="Proteomes" id="UP000095546">
    <property type="component" value="Unassembled WGS sequence"/>
</dbReference>
<dbReference type="OrthoDB" id="9812848at2"/>
<feature type="compositionally biased region" description="Low complexity" evidence="1">
    <location>
        <begin position="97"/>
        <end position="112"/>
    </location>
</feature>
<accession>A0A173YX86</accession>
<name>A0A173YX86_9FIRM</name>
<dbReference type="InterPro" id="IPR021435">
    <property type="entry name" value="DUF3084"/>
</dbReference>
<feature type="transmembrane region" description="Helical" evidence="2">
    <location>
        <begin position="45"/>
        <end position="66"/>
    </location>
</feature>
<dbReference type="eggNOG" id="COG4372">
    <property type="taxonomic scope" value="Bacteria"/>
</dbReference>
<keyword evidence="2" id="KW-0472">Membrane</keyword>
<dbReference type="AlphaFoldDB" id="A0A173YX86"/>
<gene>
    <name evidence="3" type="ORF">ERS852385_01066</name>
</gene>
<organism evidence="3 4">
    <name type="scientific">Mitsuokella jalaludinii</name>
    <dbReference type="NCBI Taxonomy" id="187979"/>
    <lineage>
        <taxon>Bacteria</taxon>
        <taxon>Bacillati</taxon>
        <taxon>Bacillota</taxon>
        <taxon>Negativicutes</taxon>
        <taxon>Selenomonadales</taxon>
        <taxon>Selenomonadaceae</taxon>
        <taxon>Mitsuokella</taxon>
    </lineage>
</organism>
<dbReference type="STRING" id="187979.ERS852385_01066"/>